<dbReference type="EMBL" id="JACXLC010000001">
    <property type="protein sequence ID" value="MBD2841903.1"/>
    <property type="molecule type" value="Genomic_DNA"/>
</dbReference>
<reference evidence="4 5" key="1">
    <citation type="submission" date="2020-09" db="EMBL/GenBank/DDBJ databases">
        <authorList>
            <person name="Yoon J.-W."/>
        </authorList>
    </citation>
    <scope>NUCLEOTIDE SEQUENCE [LARGE SCALE GENOMIC DNA]</scope>
    <source>
        <strain evidence="4 5">KMU-140</strain>
    </source>
</reference>
<dbReference type="SUPFAM" id="SSF56281">
    <property type="entry name" value="Metallo-hydrolase/oxidoreductase"/>
    <property type="match status" value="1"/>
</dbReference>
<protein>
    <submittedName>
        <fullName evidence="4">MBL fold metallo-hydrolase</fullName>
    </submittedName>
</protein>
<organism evidence="4 5">
    <name type="scientific">Erythrobacter rubeus</name>
    <dbReference type="NCBI Taxonomy" id="2760803"/>
    <lineage>
        <taxon>Bacteria</taxon>
        <taxon>Pseudomonadati</taxon>
        <taxon>Pseudomonadota</taxon>
        <taxon>Alphaproteobacteria</taxon>
        <taxon>Sphingomonadales</taxon>
        <taxon>Erythrobacteraceae</taxon>
        <taxon>Erythrobacter/Porphyrobacter group</taxon>
        <taxon>Erythrobacter</taxon>
    </lineage>
</organism>
<dbReference type="InterPro" id="IPR036866">
    <property type="entry name" value="RibonucZ/Hydroxyglut_hydro"/>
</dbReference>
<evidence type="ECO:0000313" key="5">
    <source>
        <dbReference type="Proteomes" id="UP000635384"/>
    </source>
</evidence>
<dbReference type="RefSeq" id="WP_190787405.1">
    <property type="nucleotide sequence ID" value="NZ_JACXLC010000001.1"/>
</dbReference>
<evidence type="ECO:0000256" key="1">
    <source>
        <dbReference type="ARBA" id="ARBA00005250"/>
    </source>
</evidence>
<comment type="similarity">
    <text evidence="1">Belongs to the metallo-beta-lactamase superfamily. Class-B beta-lactamase family.</text>
</comment>
<feature type="signal peptide" evidence="2">
    <location>
        <begin position="1"/>
        <end position="26"/>
    </location>
</feature>
<accession>A0ABR8KRP5</accession>
<comment type="caution">
    <text evidence="4">The sequence shown here is derived from an EMBL/GenBank/DDBJ whole genome shotgun (WGS) entry which is preliminary data.</text>
</comment>
<dbReference type="InterPro" id="IPR050855">
    <property type="entry name" value="NDM-1-like"/>
</dbReference>
<dbReference type="CDD" id="cd16276">
    <property type="entry name" value="metallo-hydrolase-like_MBL-fold"/>
    <property type="match status" value="1"/>
</dbReference>
<dbReference type="SMART" id="SM00849">
    <property type="entry name" value="Lactamase_B"/>
    <property type="match status" value="1"/>
</dbReference>
<gene>
    <name evidence="4" type="ORF">IB285_06460</name>
</gene>
<name>A0ABR8KRP5_9SPHN</name>
<keyword evidence="2" id="KW-0732">Signal</keyword>
<feature type="domain" description="Metallo-beta-lactamase" evidence="3">
    <location>
        <begin position="68"/>
        <end position="248"/>
    </location>
</feature>
<evidence type="ECO:0000259" key="3">
    <source>
        <dbReference type="SMART" id="SM00849"/>
    </source>
</evidence>
<dbReference type="PANTHER" id="PTHR42951:SF4">
    <property type="entry name" value="ACYL-COENZYME A THIOESTERASE MBLAC2"/>
    <property type="match status" value="1"/>
</dbReference>
<evidence type="ECO:0000256" key="2">
    <source>
        <dbReference type="SAM" id="SignalP"/>
    </source>
</evidence>
<keyword evidence="5" id="KW-1185">Reference proteome</keyword>
<dbReference type="InterPro" id="IPR001279">
    <property type="entry name" value="Metallo-B-lactamas"/>
</dbReference>
<dbReference type="Pfam" id="PF00753">
    <property type="entry name" value="Lactamase_B"/>
    <property type="match status" value="1"/>
</dbReference>
<feature type="chain" id="PRO_5045405841" evidence="2">
    <location>
        <begin position="27"/>
        <end position="345"/>
    </location>
</feature>
<dbReference type="Proteomes" id="UP000635384">
    <property type="component" value="Unassembled WGS sequence"/>
</dbReference>
<dbReference type="PANTHER" id="PTHR42951">
    <property type="entry name" value="METALLO-BETA-LACTAMASE DOMAIN-CONTAINING"/>
    <property type="match status" value="1"/>
</dbReference>
<proteinExistence type="inferred from homology"/>
<evidence type="ECO:0000313" key="4">
    <source>
        <dbReference type="EMBL" id="MBD2841903.1"/>
    </source>
</evidence>
<dbReference type="Gene3D" id="3.60.15.10">
    <property type="entry name" value="Ribonuclease Z/Hydroxyacylglutathione hydrolase-like"/>
    <property type="match status" value="1"/>
</dbReference>
<sequence>MSVLSRVLTFVGVLACTFASPIVASASGHDHAGPAPIPATAEGSNPDPAKGYVVEETRGGLYWIGNGAYMVMAMVGPNGVALIDAPPSLHRQIMPALAEITDQPLTHLVYSHLHGDHIGGAGYIAERNEGLTIIAHERTAELLARGLECTDCVPGSNPRPAPTITFDDTYTLNLGAGQVLELRYRGPNHADGNIFIHAPRHRTLMLVDVAYPGWVPFDLLSVSTDIPGWITAYDRILEYDFDTFVGGHIARTGTRADIETGRDYVQAVRAAAIAALRDNPRSKVIPPLAKEHGGANRWWLTDQHTIAVVDQCAQAVSNDWQGRLGGVETYAREHCKRMQFSLRID</sequence>